<dbReference type="GeneID" id="24097334"/>
<reference evidence="2 3" key="1">
    <citation type="journal article" date="2012" name="Appl. Environ. Microbiol.">
        <title>Short-read sequencing for genomic analysis of the brown rot fungus Fibroporia radiculosa.</title>
        <authorList>
            <person name="Tang J.D."/>
            <person name="Perkins A.D."/>
            <person name="Sonstegard T.S."/>
            <person name="Schroeder S.G."/>
            <person name="Burgess S.C."/>
            <person name="Diehl S.V."/>
        </authorList>
    </citation>
    <scope>NUCLEOTIDE SEQUENCE [LARGE SCALE GENOMIC DNA]</scope>
    <source>
        <strain evidence="2 3">TFFH 294</strain>
    </source>
</reference>
<gene>
    <name evidence="2" type="ORF">FIBRA_04521</name>
</gene>
<evidence type="ECO:0000256" key="1">
    <source>
        <dbReference type="SAM" id="MobiDB-lite"/>
    </source>
</evidence>
<accession>J4G7I5</accession>
<proteinExistence type="predicted"/>
<keyword evidence="3" id="KW-1185">Reference proteome</keyword>
<evidence type="ECO:0000313" key="2">
    <source>
        <dbReference type="EMBL" id="CCM02423.1"/>
    </source>
</evidence>
<dbReference type="STRING" id="599839.J4G7I5"/>
<dbReference type="Proteomes" id="UP000006352">
    <property type="component" value="Unassembled WGS sequence"/>
</dbReference>
<dbReference type="AlphaFoldDB" id="J4G7I5"/>
<dbReference type="RefSeq" id="XP_012181706.1">
    <property type="nucleotide sequence ID" value="XM_012326316.1"/>
</dbReference>
<dbReference type="HOGENOM" id="CLU_152691_1_0_1"/>
<dbReference type="EMBL" id="HE797079">
    <property type="protein sequence ID" value="CCM02423.1"/>
    <property type="molecule type" value="Genomic_DNA"/>
</dbReference>
<name>J4G7I5_9APHY</name>
<dbReference type="OrthoDB" id="2532734at2759"/>
<dbReference type="InParanoid" id="J4G7I5"/>
<feature type="region of interest" description="Disordered" evidence="1">
    <location>
        <begin position="1"/>
        <end position="39"/>
    </location>
</feature>
<evidence type="ECO:0000313" key="3">
    <source>
        <dbReference type="Proteomes" id="UP000006352"/>
    </source>
</evidence>
<organism evidence="2 3">
    <name type="scientific">Fibroporia radiculosa</name>
    <dbReference type="NCBI Taxonomy" id="599839"/>
    <lineage>
        <taxon>Eukaryota</taxon>
        <taxon>Fungi</taxon>
        <taxon>Dikarya</taxon>
        <taxon>Basidiomycota</taxon>
        <taxon>Agaricomycotina</taxon>
        <taxon>Agaricomycetes</taxon>
        <taxon>Polyporales</taxon>
        <taxon>Fibroporiaceae</taxon>
        <taxon>Fibroporia</taxon>
    </lineage>
</organism>
<protein>
    <submittedName>
        <fullName evidence="2">Uncharacterized protein</fullName>
    </submittedName>
</protein>
<sequence>MSPKNNEPTFNILPHPAKTNDPRDLEGPQLGGGLNSNPEFQAFHAHEPYVPSKDLLEGVGQPLSREELNARATELNKQD</sequence>